<dbReference type="SUPFAM" id="SSF69572">
    <property type="entry name" value="Activating enzymes of the ubiquitin-like proteins"/>
    <property type="match status" value="1"/>
</dbReference>
<comment type="function">
    <text evidence="5">Catalytic subunit of the dimeric E1 enzyme, which activates NEDD8.</text>
</comment>
<keyword evidence="5" id="KW-0436">Ligase</keyword>
<dbReference type="PANTHER" id="PTHR10953">
    <property type="entry name" value="UBIQUITIN-ACTIVATING ENZYME E1"/>
    <property type="match status" value="1"/>
</dbReference>
<dbReference type="GO" id="GO:0045116">
    <property type="term" value="P:protein neddylation"/>
    <property type="evidence" value="ECO:0007669"/>
    <property type="project" value="UniProtKB-UniRule"/>
</dbReference>
<keyword evidence="10" id="KW-1185">Reference proteome</keyword>
<keyword evidence="7" id="KW-0472">Membrane</keyword>
<dbReference type="FunFam" id="3.50.50.80:FF:000002">
    <property type="entry name" value="SUMO-activating enzyme subunit 2"/>
    <property type="match status" value="1"/>
</dbReference>
<dbReference type="Pfam" id="PF00899">
    <property type="entry name" value="ThiF"/>
    <property type="match status" value="1"/>
</dbReference>
<evidence type="ECO:0000256" key="2">
    <source>
        <dbReference type="ARBA" id="ARBA00022786"/>
    </source>
</evidence>
<dbReference type="STRING" id="2880.D8LRM0"/>
<feature type="domain" description="THIF-type NAD/FAD binding fold" evidence="8">
    <location>
        <begin position="92"/>
        <end position="303"/>
    </location>
</feature>
<dbReference type="InterPro" id="IPR033127">
    <property type="entry name" value="UBQ-activ_enz_E1_Cys_AS"/>
</dbReference>
<feature type="compositionally biased region" description="Basic and acidic residues" evidence="6">
    <location>
        <begin position="19"/>
        <end position="34"/>
    </location>
</feature>
<dbReference type="PANTHER" id="PTHR10953:SF6">
    <property type="entry name" value="NEDD8-ACTIVATING ENZYME E1 CATALYTIC SUBUNIT"/>
    <property type="match status" value="1"/>
</dbReference>
<evidence type="ECO:0000256" key="4">
    <source>
        <dbReference type="PROSITE-ProRule" id="PRU10132"/>
    </source>
</evidence>
<dbReference type="InterPro" id="IPR000594">
    <property type="entry name" value="ThiF_NAD_FAD-bd"/>
</dbReference>
<dbReference type="EC" id="6.2.1.64" evidence="5"/>
<dbReference type="InterPro" id="IPR035985">
    <property type="entry name" value="Ubiquitin-activating_enz"/>
</dbReference>
<dbReference type="GO" id="GO:0005524">
    <property type="term" value="F:ATP binding"/>
    <property type="evidence" value="ECO:0007669"/>
    <property type="project" value="UniProtKB-UniRule"/>
</dbReference>
<dbReference type="EMBL" id="FN649751">
    <property type="protein sequence ID" value="CBN77781.1"/>
    <property type="molecule type" value="Genomic_DNA"/>
</dbReference>
<dbReference type="EMBL" id="FN648916">
    <property type="protein sequence ID" value="CBN77781.1"/>
    <property type="molecule type" value="Genomic_DNA"/>
</dbReference>
<evidence type="ECO:0000313" key="9">
    <source>
        <dbReference type="EMBL" id="CBN77781.1"/>
    </source>
</evidence>
<proteinExistence type="inferred from homology"/>
<dbReference type="PROSITE" id="PS00865">
    <property type="entry name" value="UBIQUITIN_ACTIVAT_2"/>
    <property type="match status" value="1"/>
</dbReference>
<keyword evidence="3 5" id="KW-0067">ATP-binding</keyword>
<dbReference type="eggNOG" id="KOG2015">
    <property type="taxonomic scope" value="Eukaryota"/>
</dbReference>
<evidence type="ECO:0000256" key="5">
    <source>
        <dbReference type="RuleBase" id="RU368009"/>
    </source>
</evidence>
<feature type="transmembrane region" description="Helical" evidence="7">
    <location>
        <begin position="290"/>
        <end position="311"/>
    </location>
</feature>
<protein>
    <recommendedName>
        <fullName evidence="5">NEDD8-activating enzyme E1 catalytic subunit</fullName>
        <ecNumber evidence="5">6.2.1.64</ecNumber>
    </recommendedName>
</protein>
<dbReference type="AlphaFoldDB" id="D8LRM0"/>
<feature type="region of interest" description="Disordered" evidence="6">
    <location>
        <begin position="1"/>
        <end position="52"/>
    </location>
</feature>
<sequence length="348" mass="38661">MLVVSDRTSTTEVTNVSTDTDHDASGADRSRERQQQQQEGGQGQEVEEDPSQRWSALEKLVSRPSPFGNETGQLAVGEFEPFENMAELLEEELKVLVIGAGGLGCELLKDLALSAITDITVIDMDSIDVSNLNRQFLFRQKDVGRPKATVAAEAIMARVKGCKVEAHHAKIQDFDADFYREFRVVISGLDNVEARRWLNSMLCSLVELDDDGNVSDPTTIIPLIDGGTEGFKGQARVILPQVTSCFECSLDMFPPQKVFPMCTIAETPRMPEHCISYAMLLLWPKEFPGAFVPFFCFVFSSVVMRVSAVVLRGPKRRGLSFFGRRRRGGERGQKSCSTHAGRLSVYLR</sequence>
<dbReference type="Proteomes" id="UP000002630">
    <property type="component" value="Linkage Group LG26"/>
</dbReference>
<organism evidence="9 10">
    <name type="scientific">Ectocarpus siliculosus</name>
    <name type="common">Brown alga</name>
    <name type="synonym">Conferva siliculosa</name>
    <dbReference type="NCBI Taxonomy" id="2880"/>
    <lineage>
        <taxon>Eukaryota</taxon>
        <taxon>Sar</taxon>
        <taxon>Stramenopiles</taxon>
        <taxon>Ochrophyta</taxon>
        <taxon>PX clade</taxon>
        <taxon>Phaeophyceae</taxon>
        <taxon>Ectocarpales</taxon>
        <taxon>Ectocarpaceae</taxon>
        <taxon>Ectocarpus</taxon>
    </lineage>
</organism>
<dbReference type="UniPathway" id="UPA00885"/>
<dbReference type="OrthoDB" id="10255449at2759"/>
<reference evidence="9 10" key="1">
    <citation type="journal article" date="2010" name="Nature">
        <title>The Ectocarpus genome and the independent evolution of multicellularity in brown algae.</title>
        <authorList>
            <person name="Cock J.M."/>
            <person name="Sterck L."/>
            <person name="Rouze P."/>
            <person name="Scornet D."/>
            <person name="Allen A.E."/>
            <person name="Amoutzias G."/>
            <person name="Anthouard V."/>
            <person name="Artiguenave F."/>
            <person name="Aury J.M."/>
            <person name="Badger J.H."/>
            <person name="Beszteri B."/>
            <person name="Billiau K."/>
            <person name="Bonnet E."/>
            <person name="Bothwell J.H."/>
            <person name="Bowler C."/>
            <person name="Boyen C."/>
            <person name="Brownlee C."/>
            <person name="Carrano C.J."/>
            <person name="Charrier B."/>
            <person name="Cho G.Y."/>
            <person name="Coelho S.M."/>
            <person name="Collen J."/>
            <person name="Corre E."/>
            <person name="Da Silva C."/>
            <person name="Delage L."/>
            <person name="Delaroque N."/>
            <person name="Dittami S.M."/>
            <person name="Doulbeau S."/>
            <person name="Elias M."/>
            <person name="Farnham G."/>
            <person name="Gachon C.M."/>
            <person name="Gschloessl B."/>
            <person name="Heesch S."/>
            <person name="Jabbari K."/>
            <person name="Jubin C."/>
            <person name="Kawai H."/>
            <person name="Kimura K."/>
            <person name="Kloareg B."/>
            <person name="Kupper F.C."/>
            <person name="Lang D."/>
            <person name="Le Bail A."/>
            <person name="Leblanc C."/>
            <person name="Lerouge P."/>
            <person name="Lohr M."/>
            <person name="Lopez P.J."/>
            <person name="Martens C."/>
            <person name="Maumus F."/>
            <person name="Michel G."/>
            <person name="Miranda-Saavedra D."/>
            <person name="Morales J."/>
            <person name="Moreau H."/>
            <person name="Motomura T."/>
            <person name="Nagasato C."/>
            <person name="Napoli C.A."/>
            <person name="Nelson D.R."/>
            <person name="Nyvall-Collen P."/>
            <person name="Peters A.F."/>
            <person name="Pommier C."/>
            <person name="Potin P."/>
            <person name="Poulain J."/>
            <person name="Quesneville H."/>
            <person name="Read B."/>
            <person name="Rensing S.A."/>
            <person name="Ritter A."/>
            <person name="Rousvoal S."/>
            <person name="Samanta M."/>
            <person name="Samson G."/>
            <person name="Schroeder D.C."/>
            <person name="Segurens B."/>
            <person name="Strittmatter M."/>
            <person name="Tonon T."/>
            <person name="Tregear J.W."/>
            <person name="Valentin K."/>
            <person name="von Dassow P."/>
            <person name="Yamagishi T."/>
            <person name="Van de Peer Y."/>
            <person name="Wincker P."/>
        </authorList>
    </citation>
    <scope>NUCLEOTIDE SEQUENCE [LARGE SCALE GENOMIC DNA]</scope>
    <source>
        <strain evidence="10">Ec32 / CCAP1310/4</strain>
    </source>
</reference>
<evidence type="ECO:0000256" key="3">
    <source>
        <dbReference type="ARBA" id="ARBA00022840"/>
    </source>
</evidence>
<evidence type="ECO:0000256" key="1">
    <source>
        <dbReference type="ARBA" id="ARBA00022741"/>
    </source>
</evidence>
<evidence type="ECO:0000313" key="10">
    <source>
        <dbReference type="Proteomes" id="UP000002630"/>
    </source>
</evidence>
<comment type="pathway">
    <text evidence="5">Protein modification; protein neddylation.</text>
</comment>
<dbReference type="GO" id="GO:0019781">
    <property type="term" value="F:NEDD8 activating enzyme activity"/>
    <property type="evidence" value="ECO:0007669"/>
    <property type="project" value="UniProtKB-UniRule"/>
</dbReference>
<dbReference type="Gene3D" id="3.40.50.720">
    <property type="entry name" value="NAD(P)-binding Rossmann-like Domain"/>
    <property type="match status" value="1"/>
</dbReference>
<feature type="active site" description="Glycyl thioester intermediate" evidence="4">
    <location>
        <position position="262"/>
    </location>
</feature>
<comment type="catalytic activity">
    <reaction evidence="5">
        <text>ATP + [NEDD8 protein] + [E1 NEDD8-activating enzyme]-L-cysteine = AMP + diphosphate + [E1 NEDD8-activating enzyme]-S-[NEDD8 protein]-yl-L-cysteine.</text>
        <dbReference type="EC" id="6.2.1.64"/>
    </reaction>
</comment>
<name>D8LRM0_ECTSI</name>
<dbReference type="InterPro" id="IPR045886">
    <property type="entry name" value="ThiF/MoeB/HesA"/>
</dbReference>
<dbReference type="InParanoid" id="D8LRM0"/>
<keyword evidence="7" id="KW-0812">Transmembrane</keyword>
<evidence type="ECO:0000256" key="6">
    <source>
        <dbReference type="SAM" id="MobiDB-lite"/>
    </source>
</evidence>
<dbReference type="GO" id="GO:0005737">
    <property type="term" value="C:cytoplasm"/>
    <property type="evidence" value="ECO:0007669"/>
    <property type="project" value="TreeGrafter"/>
</dbReference>
<evidence type="ECO:0000259" key="8">
    <source>
        <dbReference type="Pfam" id="PF00899"/>
    </source>
</evidence>
<keyword evidence="1 5" id="KW-0547">Nucleotide-binding</keyword>
<comment type="similarity">
    <text evidence="5">Belongs to the ubiquitin-activating E1 family. UBA3 subfamily.</text>
</comment>
<accession>D8LRM0</accession>
<gene>
    <name evidence="9" type="ORF">Esi_0069_0046</name>
</gene>
<feature type="compositionally biased region" description="Polar residues" evidence="6">
    <location>
        <begin position="1"/>
        <end position="18"/>
    </location>
</feature>
<keyword evidence="2 5" id="KW-0833">Ubl conjugation pathway</keyword>
<keyword evidence="7" id="KW-1133">Transmembrane helix</keyword>
<evidence type="ECO:0000256" key="7">
    <source>
        <dbReference type="SAM" id="Phobius"/>
    </source>
</evidence>
<dbReference type="GO" id="GO:0005634">
    <property type="term" value="C:nucleus"/>
    <property type="evidence" value="ECO:0007669"/>
    <property type="project" value="TreeGrafter"/>
</dbReference>